<evidence type="ECO:0000313" key="2">
    <source>
        <dbReference type="EMBL" id="BAD25043.1"/>
    </source>
</evidence>
<evidence type="ECO:0000313" key="3">
    <source>
        <dbReference type="Proteomes" id="UP000000763"/>
    </source>
</evidence>
<feature type="compositionally biased region" description="Basic and acidic residues" evidence="1">
    <location>
        <begin position="122"/>
        <end position="134"/>
    </location>
</feature>
<feature type="region of interest" description="Disordered" evidence="1">
    <location>
        <begin position="1"/>
        <end position="75"/>
    </location>
</feature>
<protein>
    <submittedName>
        <fullName evidence="2">Uncharacterized protein</fullName>
    </submittedName>
</protein>
<feature type="compositionally biased region" description="Low complexity" evidence="1">
    <location>
        <begin position="102"/>
        <end position="119"/>
    </location>
</feature>
<gene>
    <name evidence="2" type="primary">OJ1006_D05.22</name>
</gene>
<evidence type="ECO:0000256" key="1">
    <source>
        <dbReference type="SAM" id="MobiDB-lite"/>
    </source>
</evidence>
<feature type="compositionally biased region" description="Basic and acidic residues" evidence="1">
    <location>
        <begin position="144"/>
        <end position="157"/>
    </location>
</feature>
<proteinExistence type="predicted"/>
<dbReference type="EMBL" id="AP004039">
    <property type="protein sequence ID" value="BAD25043.1"/>
    <property type="molecule type" value="Genomic_DNA"/>
</dbReference>
<dbReference type="Proteomes" id="UP000000763">
    <property type="component" value="Chromosome 2"/>
</dbReference>
<reference evidence="3" key="1">
    <citation type="journal article" date="2005" name="Nature">
        <title>The map-based sequence of the rice genome.</title>
        <authorList>
            <consortium name="International rice genome sequencing project (IRGSP)"/>
            <person name="Matsumoto T."/>
            <person name="Wu J."/>
            <person name="Kanamori H."/>
            <person name="Katayose Y."/>
            <person name="Fujisawa M."/>
            <person name="Namiki N."/>
            <person name="Mizuno H."/>
            <person name="Yamamoto K."/>
            <person name="Antonio B.A."/>
            <person name="Baba T."/>
            <person name="Sakata K."/>
            <person name="Nagamura Y."/>
            <person name="Aoki H."/>
            <person name="Arikawa K."/>
            <person name="Arita K."/>
            <person name="Bito T."/>
            <person name="Chiden Y."/>
            <person name="Fujitsuka N."/>
            <person name="Fukunaka R."/>
            <person name="Hamada M."/>
            <person name="Harada C."/>
            <person name="Hayashi A."/>
            <person name="Hijishita S."/>
            <person name="Honda M."/>
            <person name="Hosokawa S."/>
            <person name="Ichikawa Y."/>
            <person name="Idonuma A."/>
            <person name="Iijima M."/>
            <person name="Ikeda M."/>
            <person name="Ikeno M."/>
            <person name="Ito K."/>
            <person name="Ito S."/>
            <person name="Ito T."/>
            <person name="Ito Y."/>
            <person name="Ito Y."/>
            <person name="Iwabuchi A."/>
            <person name="Kamiya K."/>
            <person name="Karasawa W."/>
            <person name="Kurita K."/>
            <person name="Katagiri S."/>
            <person name="Kikuta A."/>
            <person name="Kobayashi H."/>
            <person name="Kobayashi N."/>
            <person name="Machita K."/>
            <person name="Maehara T."/>
            <person name="Masukawa M."/>
            <person name="Mizubayashi T."/>
            <person name="Mukai Y."/>
            <person name="Nagasaki H."/>
            <person name="Nagata Y."/>
            <person name="Naito S."/>
            <person name="Nakashima M."/>
            <person name="Nakama Y."/>
            <person name="Nakamichi Y."/>
            <person name="Nakamura M."/>
            <person name="Meguro A."/>
            <person name="Negishi M."/>
            <person name="Ohta I."/>
            <person name="Ohta T."/>
            <person name="Okamoto M."/>
            <person name="Ono N."/>
            <person name="Saji S."/>
            <person name="Sakaguchi M."/>
            <person name="Sakai K."/>
            <person name="Shibata M."/>
            <person name="Shimokawa T."/>
            <person name="Song J."/>
            <person name="Takazaki Y."/>
            <person name="Terasawa K."/>
            <person name="Tsugane M."/>
            <person name="Tsuji K."/>
            <person name="Ueda S."/>
            <person name="Waki K."/>
            <person name="Yamagata H."/>
            <person name="Yamamoto M."/>
            <person name="Yamamoto S."/>
            <person name="Yamane H."/>
            <person name="Yoshiki S."/>
            <person name="Yoshihara R."/>
            <person name="Yukawa K."/>
            <person name="Zhong H."/>
            <person name="Yano M."/>
            <person name="Yuan Q."/>
            <person name="Ouyang S."/>
            <person name="Liu J."/>
            <person name="Jones K.M."/>
            <person name="Gansberger K."/>
            <person name="Moffat K."/>
            <person name="Hill J."/>
            <person name="Bera J."/>
            <person name="Fadrosh D."/>
            <person name="Jin S."/>
            <person name="Johri S."/>
            <person name="Kim M."/>
            <person name="Overton L."/>
            <person name="Reardon M."/>
            <person name="Tsitrin T."/>
            <person name="Vuong H."/>
            <person name="Weaver B."/>
            <person name="Ciecko A."/>
            <person name="Tallon L."/>
            <person name="Jackson J."/>
            <person name="Pai G."/>
            <person name="Aken S.V."/>
            <person name="Utterback T."/>
            <person name="Reidmuller S."/>
            <person name="Feldblyum T."/>
            <person name="Hsiao J."/>
            <person name="Zismann V."/>
            <person name="Iobst S."/>
            <person name="de Vazeille A.R."/>
            <person name="Buell C.R."/>
            <person name="Ying K."/>
            <person name="Li Y."/>
            <person name="Lu T."/>
            <person name="Huang Y."/>
            <person name="Zhao Q."/>
            <person name="Feng Q."/>
            <person name="Zhang L."/>
            <person name="Zhu J."/>
            <person name="Weng Q."/>
            <person name="Mu J."/>
            <person name="Lu Y."/>
            <person name="Fan D."/>
            <person name="Liu Y."/>
            <person name="Guan J."/>
            <person name="Zhang Y."/>
            <person name="Yu S."/>
            <person name="Liu X."/>
            <person name="Zhang Y."/>
            <person name="Hong G."/>
            <person name="Han B."/>
            <person name="Choisne N."/>
            <person name="Demange N."/>
            <person name="Orjeda G."/>
            <person name="Samain S."/>
            <person name="Cattolico L."/>
            <person name="Pelletier E."/>
            <person name="Couloux A."/>
            <person name="Segurens B."/>
            <person name="Wincker P."/>
            <person name="D'Hont A."/>
            <person name="Scarpelli C."/>
            <person name="Weissenbach J."/>
            <person name="Salanoubat M."/>
            <person name="Quetier F."/>
            <person name="Yu Y."/>
            <person name="Kim H.R."/>
            <person name="Rambo T."/>
            <person name="Currie J."/>
            <person name="Collura K."/>
            <person name="Luo M."/>
            <person name="Yang T."/>
            <person name="Ammiraju J.S.S."/>
            <person name="Engler F."/>
            <person name="Soderlund C."/>
            <person name="Wing R.A."/>
            <person name="Palmer L.E."/>
            <person name="de la Bastide M."/>
            <person name="Spiegel L."/>
            <person name="Nascimento L."/>
            <person name="Zutavern T."/>
            <person name="O'Shaughnessy A."/>
            <person name="Dike S."/>
            <person name="Dedhia N."/>
            <person name="Preston R."/>
            <person name="Balija V."/>
            <person name="McCombie W.R."/>
            <person name="Chow T."/>
            <person name="Chen H."/>
            <person name="Chung M."/>
            <person name="Chen C."/>
            <person name="Shaw J."/>
            <person name="Wu H."/>
            <person name="Hsiao K."/>
            <person name="Chao Y."/>
            <person name="Chu M."/>
            <person name="Cheng C."/>
            <person name="Hour A."/>
            <person name="Lee P."/>
            <person name="Lin S."/>
            <person name="Lin Y."/>
            <person name="Liou J."/>
            <person name="Liu S."/>
            <person name="Hsing Y."/>
            <person name="Raghuvanshi S."/>
            <person name="Mohanty A."/>
            <person name="Bharti A.K."/>
            <person name="Gaur A."/>
            <person name="Gupta V."/>
            <person name="Kumar D."/>
            <person name="Ravi V."/>
            <person name="Vij S."/>
            <person name="Kapur A."/>
            <person name="Khurana P."/>
            <person name="Khurana P."/>
            <person name="Khurana J.P."/>
            <person name="Tyagi A.K."/>
            <person name="Gaikwad K."/>
            <person name="Singh A."/>
            <person name="Dalal V."/>
            <person name="Srivastava S."/>
            <person name="Dixit A."/>
            <person name="Pal A.K."/>
            <person name="Ghazi I.A."/>
            <person name="Yadav M."/>
            <person name="Pandit A."/>
            <person name="Bhargava A."/>
            <person name="Sureshbabu K."/>
            <person name="Batra K."/>
            <person name="Sharma T.R."/>
            <person name="Mohapatra T."/>
            <person name="Singh N.K."/>
            <person name="Messing J."/>
            <person name="Nelson A.B."/>
            <person name="Fuks G."/>
            <person name="Kavchok S."/>
            <person name="Keizer G."/>
            <person name="Linton E."/>
            <person name="Llaca V."/>
            <person name="Song R."/>
            <person name="Tanyolac B."/>
            <person name="Young S."/>
            <person name="Ho-Il K."/>
            <person name="Hahn J.H."/>
            <person name="Sangsakoo G."/>
            <person name="Vanavichit A."/>
            <person name="de Mattos Luiz.A.T."/>
            <person name="Zimmer P.D."/>
            <person name="Malone G."/>
            <person name="Dellagostin O."/>
            <person name="de Oliveira A.C."/>
            <person name="Bevan M."/>
            <person name="Bancroft I."/>
            <person name="Minx P."/>
            <person name="Cordum H."/>
            <person name="Wilson R."/>
            <person name="Cheng Z."/>
            <person name="Jin W."/>
            <person name="Jiang J."/>
            <person name="Leong S.A."/>
            <person name="Iwama H."/>
            <person name="Gojobori T."/>
            <person name="Itoh T."/>
            <person name="Niimura Y."/>
            <person name="Fujii Y."/>
            <person name="Habara T."/>
            <person name="Sakai H."/>
            <person name="Sato Y."/>
            <person name="Wilson G."/>
            <person name="Kumar K."/>
            <person name="McCouch S."/>
            <person name="Juretic N."/>
            <person name="Hoen D."/>
            <person name="Wright S."/>
            <person name="Bruskiewich R."/>
            <person name="Bureau T."/>
            <person name="Miyao A."/>
            <person name="Hirochika H."/>
            <person name="Nishikawa T."/>
            <person name="Kadowaki K."/>
            <person name="Sugiura M."/>
            <person name="Burr B."/>
            <person name="Sasaki T."/>
        </authorList>
    </citation>
    <scope>NUCLEOTIDE SEQUENCE [LARGE SCALE GENOMIC DNA]</scope>
    <source>
        <strain evidence="3">cv. Nipponbare</strain>
    </source>
</reference>
<dbReference type="AlphaFoldDB" id="Q6H8A6"/>
<name>Q6H8A6_ORYSJ</name>
<reference evidence="3" key="2">
    <citation type="journal article" date="2008" name="Nucleic Acids Res.">
        <title>The rice annotation project database (RAP-DB): 2008 update.</title>
        <authorList>
            <consortium name="The rice annotation project (RAP)"/>
        </authorList>
    </citation>
    <scope>GENOME REANNOTATION</scope>
    <source>
        <strain evidence="3">cv. Nipponbare</strain>
    </source>
</reference>
<sequence length="157" mass="17234">MPHPCNESQILEIIHPGNHKSQITQKMEDAGRRLRARPHQAPSAAGRPPRARHRWPQAAYPLSPPPAAYPRRPSLGPALARIGRSSARRSPLACAGLRLARRSPAPAAAQRAARPCRGMRGSRGEEEGKKGEEERGGEEEEIGSEGRRDRENLTDLI</sequence>
<accession>Q6H8A6</accession>
<organism evidence="2 3">
    <name type="scientific">Oryza sativa subsp. japonica</name>
    <name type="common">Rice</name>
    <dbReference type="NCBI Taxonomy" id="39947"/>
    <lineage>
        <taxon>Eukaryota</taxon>
        <taxon>Viridiplantae</taxon>
        <taxon>Streptophyta</taxon>
        <taxon>Embryophyta</taxon>
        <taxon>Tracheophyta</taxon>
        <taxon>Spermatophyta</taxon>
        <taxon>Magnoliopsida</taxon>
        <taxon>Liliopsida</taxon>
        <taxon>Poales</taxon>
        <taxon>Poaceae</taxon>
        <taxon>BOP clade</taxon>
        <taxon>Oryzoideae</taxon>
        <taxon>Oryzeae</taxon>
        <taxon>Oryzinae</taxon>
        <taxon>Oryza</taxon>
        <taxon>Oryza sativa</taxon>
    </lineage>
</organism>
<feature type="region of interest" description="Disordered" evidence="1">
    <location>
        <begin position="99"/>
        <end position="157"/>
    </location>
</feature>